<dbReference type="AlphaFoldDB" id="A0A1S3IKI6"/>
<dbReference type="GO" id="GO:0016020">
    <property type="term" value="C:membrane"/>
    <property type="evidence" value="ECO:0007669"/>
    <property type="project" value="TreeGrafter"/>
</dbReference>
<dbReference type="GO" id="GO:0005524">
    <property type="term" value="F:ATP binding"/>
    <property type="evidence" value="ECO:0007669"/>
    <property type="project" value="UniProtKB-KW"/>
</dbReference>
<keyword evidence="2" id="KW-0808">Transferase</keyword>
<dbReference type="SMART" id="SM00046">
    <property type="entry name" value="DAGKc"/>
    <property type="match status" value="1"/>
</dbReference>
<evidence type="ECO:0000313" key="11">
    <source>
        <dbReference type="RefSeq" id="XP_013398401.1"/>
    </source>
</evidence>
<dbReference type="OMA" id="KHYVMYS"/>
<organism evidence="10 11">
    <name type="scientific">Lingula anatina</name>
    <name type="common">Brachiopod</name>
    <name type="synonym">Lingula unguis</name>
    <dbReference type="NCBI Taxonomy" id="7574"/>
    <lineage>
        <taxon>Eukaryota</taxon>
        <taxon>Metazoa</taxon>
        <taxon>Spiralia</taxon>
        <taxon>Lophotrochozoa</taxon>
        <taxon>Brachiopoda</taxon>
        <taxon>Linguliformea</taxon>
        <taxon>Lingulata</taxon>
        <taxon>Lingulida</taxon>
        <taxon>Linguloidea</taxon>
        <taxon>Lingulidae</taxon>
        <taxon>Lingula</taxon>
    </lineage>
</organism>
<accession>A0A1S3IKI6</accession>
<dbReference type="PANTHER" id="PTHR12358">
    <property type="entry name" value="SPHINGOSINE KINASE"/>
    <property type="match status" value="1"/>
</dbReference>
<evidence type="ECO:0000256" key="4">
    <source>
        <dbReference type="ARBA" id="ARBA00022777"/>
    </source>
</evidence>
<dbReference type="InParanoid" id="A0A1S3IKI6"/>
<dbReference type="OrthoDB" id="3853857at2759"/>
<dbReference type="KEGG" id="lak:106164905"/>
<dbReference type="InterPro" id="IPR050187">
    <property type="entry name" value="Lipid_Phosphate_FormReg"/>
</dbReference>
<feature type="domain" description="DAGKc" evidence="9">
    <location>
        <begin position="143"/>
        <end position="290"/>
    </location>
</feature>
<dbReference type="GO" id="GO:0008481">
    <property type="term" value="F:sphingosine kinase activity"/>
    <property type="evidence" value="ECO:0007669"/>
    <property type="project" value="UniProtKB-EC"/>
</dbReference>
<keyword evidence="3" id="KW-0547">Nucleotide-binding</keyword>
<dbReference type="GO" id="GO:0046512">
    <property type="term" value="P:sphingosine biosynthetic process"/>
    <property type="evidence" value="ECO:0007669"/>
    <property type="project" value="TreeGrafter"/>
</dbReference>
<evidence type="ECO:0000256" key="7">
    <source>
        <dbReference type="ARBA" id="ARBA00044037"/>
    </source>
</evidence>
<dbReference type="GeneID" id="106164905"/>
<dbReference type="SUPFAM" id="SSF111331">
    <property type="entry name" value="NAD kinase/diacylglycerol kinase-like"/>
    <property type="match status" value="1"/>
</dbReference>
<evidence type="ECO:0000259" key="9">
    <source>
        <dbReference type="PROSITE" id="PS50146"/>
    </source>
</evidence>
<dbReference type="Gene3D" id="2.60.200.40">
    <property type="match status" value="1"/>
</dbReference>
<protein>
    <recommendedName>
        <fullName evidence="7">sphingosine kinase</fullName>
        <ecNumber evidence="7">2.7.1.91</ecNumber>
    </recommendedName>
</protein>
<dbReference type="InterPro" id="IPR017438">
    <property type="entry name" value="ATP-NAD_kinase_N"/>
</dbReference>
<comment type="subcellular location">
    <subcellularLocation>
        <location evidence="1">Endomembrane system</location>
    </subcellularLocation>
</comment>
<dbReference type="FunCoup" id="A0A1S3IKI6">
    <property type="interactions" value="1020"/>
</dbReference>
<keyword evidence="5" id="KW-0067">ATP-binding</keyword>
<keyword evidence="6" id="KW-0472">Membrane</keyword>
<evidence type="ECO:0000256" key="2">
    <source>
        <dbReference type="ARBA" id="ARBA00022679"/>
    </source>
</evidence>
<evidence type="ECO:0000256" key="5">
    <source>
        <dbReference type="ARBA" id="ARBA00022840"/>
    </source>
</evidence>
<evidence type="ECO:0000256" key="3">
    <source>
        <dbReference type="ARBA" id="ARBA00022741"/>
    </source>
</evidence>
<sequence length="582" mass="63567">MNAASNTSNGGALTESPLREGQFRIHPKNTTYKVYLFTNELRCIPVKKGDAQKKSLSFSFDDVIGCHCMRGRGERNSTDAYFCLYSYPTKRKTFGGAFVRKRHDIAFVVDVHNSYQENLEAAEEWRVAILTCLKRAMDVDITPRARKVLVFVNPFSGPGKALDIYQKRVVPTLAELDLNFHLIITERAGHAKDVVKTIDISEWYGVIIVSGDGLIFEVINGLMSRPDWEHAIHHLPLGVVPGGSGNALCCAINSHNGEPYKDNILTHSLFVLAKHKIKALDLVAVDTCEGRHYSFLSITWGIISDVDIESEKYRSLGNARFTVGALVRIVGLRTYHGRLSFLPCEPYRCHTSRSTSCSTWEPSVNANTADVVTSQPKSRSLSCPDGLGDSATEEVLRSRLQHGGPADEPLTPVFPEEGGGDLETVIANSSTPAADSTQLTCDSPSRGDAATPRPVETALLPPLSDPVPASWVTIEDNFVTVVAAYESHLGPDIIIAPEATFNDGIIHLMFAKAGISRSSLLKLFLSMENGSHVNSPDIEIIKVKAFRLEPITPGGVIAIDGEKVKYGPIQAQVLPGLARFMA</sequence>
<dbReference type="RefSeq" id="XP_013398401.1">
    <property type="nucleotide sequence ID" value="XM_013542947.1"/>
</dbReference>
<dbReference type="PROSITE" id="PS50146">
    <property type="entry name" value="DAGK"/>
    <property type="match status" value="1"/>
</dbReference>
<dbReference type="InterPro" id="IPR016064">
    <property type="entry name" value="NAD/diacylglycerol_kinase_sf"/>
</dbReference>
<dbReference type="Pfam" id="PF19279">
    <property type="entry name" value="YegS_C"/>
    <property type="match status" value="1"/>
</dbReference>
<name>A0A1S3IKI6_LINAN</name>
<dbReference type="PANTHER" id="PTHR12358:SF112">
    <property type="entry name" value="LD11247P-RELATED"/>
    <property type="match status" value="1"/>
</dbReference>
<feature type="compositionally biased region" description="Polar residues" evidence="8">
    <location>
        <begin position="431"/>
        <end position="443"/>
    </location>
</feature>
<reference evidence="11" key="1">
    <citation type="submission" date="2025-08" db="UniProtKB">
        <authorList>
            <consortium name="RefSeq"/>
        </authorList>
    </citation>
    <scope>IDENTIFICATION</scope>
    <source>
        <tissue evidence="11">Gonads</tissue>
    </source>
</reference>
<keyword evidence="4 11" id="KW-0418">Kinase</keyword>
<proteinExistence type="predicted"/>
<dbReference type="InterPro" id="IPR001206">
    <property type="entry name" value="Diacylglycerol_kinase_cat_dom"/>
</dbReference>
<dbReference type="Proteomes" id="UP000085678">
    <property type="component" value="Unplaced"/>
</dbReference>
<evidence type="ECO:0000256" key="8">
    <source>
        <dbReference type="SAM" id="MobiDB-lite"/>
    </source>
</evidence>
<evidence type="ECO:0000256" key="6">
    <source>
        <dbReference type="ARBA" id="ARBA00023136"/>
    </source>
</evidence>
<dbReference type="FunFam" id="3.40.50.10330:FF:000005">
    <property type="entry name" value="Sphingosine kinase 2"/>
    <property type="match status" value="1"/>
</dbReference>
<gene>
    <name evidence="11" type="primary">LOC106164905</name>
</gene>
<dbReference type="GO" id="GO:0012505">
    <property type="term" value="C:endomembrane system"/>
    <property type="evidence" value="ECO:0007669"/>
    <property type="project" value="UniProtKB-SubCell"/>
</dbReference>
<dbReference type="GO" id="GO:0042981">
    <property type="term" value="P:regulation of apoptotic process"/>
    <property type="evidence" value="ECO:0007669"/>
    <property type="project" value="UniProtKB-ARBA"/>
</dbReference>
<feature type="region of interest" description="Disordered" evidence="8">
    <location>
        <begin position="1"/>
        <end position="20"/>
    </location>
</feature>
<keyword evidence="10" id="KW-1185">Reference proteome</keyword>
<feature type="compositionally biased region" description="Polar residues" evidence="8">
    <location>
        <begin position="1"/>
        <end position="11"/>
    </location>
</feature>
<dbReference type="Pfam" id="PF00781">
    <property type="entry name" value="DAGK_cat"/>
    <property type="match status" value="1"/>
</dbReference>
<dbReference type="Gene3D" id="3.40.50.10330">
    <property type="entry name" value="Probable inorganic polyphosphate/atp-NAD kinase, domain 1"/>
    <property type="match status" value="1"/>
</dbReference>
<dbReference type="InterPro" id="IPR045540">
    <property type="entry name" value="YegS/DAGK_C"/>
</dbReference>
<dbReference type="GO" id="GO:0005737">
    <property type="term" value="C:cytoplasm"/>
    <property type="evidence" value="ECO:0007669"/>
    <property type="project" value="TreeGrafter"/>
</dbReference>
<evidence type="ECO:0000256" key="1">
    <source>
        <dbReference type="ARBA" id="ARBA00004308"/>
    </source>
</evidence>
<dbReference type="EC" id="2.7.1.91" evidence="7"/>
<feature type="region of interest" description="Disordered" evidence="8">
    <location>
        <begin position="431"/>
        <end position="451"/>
    </location>
</feature>
<evidence type="ECO:0000313" key="10">
    <source>
        <dbReference type="Proteomes" id="UP000085678"/>
    </source>
</evidence>
<dbReference type="STRING" id="7574.A0A1S3IKI6"/>